<gene>
    <name evidence="1" type="ORF">ADICEAN_01689</name>
</gene>
<dbReference type="STRING" id="1279009.ADICEAN_01689"/>
<keyword evidence="2" id="KW-1185">Reference proteome</keyword>
<comment type="caution">
    <text evidence="1">The sequence shown here is derived from an EMBL/GenBank/DDBJ whole genome shotgun (WGS) entry which is preliminary data.</text>
</comment>
<name>M7N382_9BACT</name>
<dbReference type="Gene3D" id="3.20.20.80">
    <property type="entry name" value="Glycosidases"/>
    <property type="match status" value="1"/>
</dbReference>
<evidence type="ECO:0000313" key="2">
    <source>
        <dbReference type="Proteomes" id="UP000011910"/>
    </source>
</evidence>
<proteinExistence type="predicted"/>
<dbReference type="InterPro" id="IPR055151">
    <property type="entry name" value="GH113"/>
</dbReference>
<dbReference type="OrthoDB" id="9773531at2"/>
<sequence>MKYPFLFLILLLVSWSCSTPEYRYEGQKMKGVSLVAPSQPMDSEPLQELQQLGVEWVSLMPYAFARPGDTVLHFNVERQWWGERDEGIIESVRLVREAGMQIMLKPHIWLQGGFHGDIQYESEEEWLAWERAYTGYILHFARLADSLQLPLYCIGTELKQHTRQRPHYWQQLIDAVREVYGGQLTYADNWDSYGEFPHWDRLDYIGIDAYFPLSQADQPSLQALSAHWQPHLDAIGTLASQQQKPVLFTEWGYRSVGGASREPWRSDTTGPADLQAQATAYKAFFQTAWPQKWLAGAFLWKWYPQLPRRHHRLQTDYTPQGKPAQEVVREYYAN</sequence>
<dbReference type="CDD" id="cd19608">
    <property type="entry name" value="GH113_mannanase-like"/>
    <property type="match status" value="1"/>
</dbReference>
<dbReference type="InterPro" id="IPR017853">
    <property type="entry name" value="GH"/>
</dbReference>
<dbReference type="eggNOG" id="COG2357">
    <property type="taxonomic scope" value="Bacteria"/>
</dbReference>
<organism evidence="1 2">
    <name type="scientific">Cesiribacter andamanensis AMV16</name>
    <dbReference type="NCBI Taxonomy" id="1279009"/>
    <lineage>
        <taxon>Bacteria</taxon>
        <taxon>Pseudomonadati</taxon>
        <taxon>Bacteroidota</taxon>
        <taxon>Cytophagia</taxon>
        <taxon>Cytophagales</taxon>
        <taxon>Cesiribacteraceae</taxon>
        <taxon>Cesiribacter</taxon>
    </lineage>
</organism>
<dbReference type="SUPFAM" id="SSF51445">
    <property type="entry name" value="(Trans)glycosidases"/>
    <property type="match status" value="1"/>
</dbReference>
<reference evidence="1 2" key="1">
    <citation type="journal article" date="2013" name="Genome Announc.">
        <title>Draft Genome Sequence of Cesiribacter andamanensis Strain AMV16T, Isolated from a Soil Sample from a Mud Volcano in the Andaman Islands, India.</title>
        <authorList>
            <person name="Shivaji S."/>
            <person name="Ara S."/>
            <person name="Begum Z."/>
            <person name="Srinivas T.N."/>
            <person name="Singh A."/>
            <person name="Kumar Pinnaka A."/>
        </authorList>
    </citation>
    <scope>NUCLEOTIDE SEQUENCE [LARGE SCALE GENOMIC DNA]</scope>
    <source>
        <strain evidence="1 2">AMV16</strain>
    </source>
</reference>
<dbReference type="Pfam" id="PF22612">
    <property type="entry name" value="GH113"/>
    <property type="match status" value="1"/>
</dbReference>
<evidence type="ECO:0008006" key="3">
    <source>
        <dbReference type="Google" id="ProtNLM"/>
    </source>
</evidence>
<accession>M7N382</accession>
<dbReference type="RefSeq" id="WP_009195086.1">
    <property type="nucleotide sequence ID" value="NZ_AODQ01000033.1"/>
</dbReference>
<dbReference type="EMBL" id="AODQ01000033">
    <property type="protein sequence ID" value="EMR03143.1"/>
    <property type="molecule type" value="Genomic_DNA"/>
</dbReference>
<protein>
    <recommendedName>
        <fullName evidence="3">Glycoside hydrolase</fullName>
    </recommendedName>
</protein>
<evidence type="ECO:0000313" key="1">
    <source>
        <dbReference type="EMBL" id="EMR03143.1"/>
    </source>
</evidence>
<dbReference type="AlphaFoldDB" id="M7N382"/>
<dbReference type="Proteomes" id="UP000011910">
    <property type="component" value="Unassembled WGS sequence"/>
</dbReference>